<sequence>MLPLTPARKRTALDALPVARLRELVTALGVDTPDRRSKDGLLHALEEPFLGVLVQLKRDELKAMCEALGLDTSGKVKDEIIQRILGEDALPAVDVVPAKPEPAPRPAAKPTMKTAATTNDATLHWIANFIWGIADDVLRDLYVRGKYRDVILPMTVLRRLDTLLEPTKAAVLDMKAKLDKAGIVHQDEALRQEAGQAFYNTSQFTLRDLKARASQQQLKADFDAYLNGFSPNVQDILEKFEFRNQIPRLSKADALGTLIEKFLSPDINLSPNPVLNGDGSVKQPGLDNHAMGTIFEELVRRFNEDNNEEAGEHWTPRDAVKLMANLIFLPIADQIESAPYLLYDGACGTGGMLTVGEETLKELAEKRGKQVTTHLYGQEINAETYAIAKADLLLKGEGDAADNLVGGPEHSTLSNDAFPSREFDFMLSNPPYGKSWKNDLERMGGKDGVKDPRFVIQHGGDPEYSLLTRSSDGQLLFLVNMLSKMKSKTKLGSRIAEVHNGSALFTGDAGQGESNIRRWILENDWLEAIVALPLNMFYNTGIATYIWVLTNRKPAHRVGKVQLIDATQWFKPLRKNLGKKNCELSEDDIQRICDTFLAFKETEQSKIFPKEAFGYWKVTVERPLRLRGIDPGRMYSPKELKALRDSAEQDETAPAVLKRVHKAGKVEANPLHGLFPATIDGKKCIVEYEPDSDLRDTEQVPLLEHGGIEAFLRREVLPHAKDAWYDPASVKIGYEISFTRCFYKPQPLRSLEEIRRDILAVEKETEGLLHEIVGGSWSC</sequence>
<evidence type="ECO:0000313" key="12">
    <source>
        <dbReference type="Proteomes" id="UP001221411"/>
    </source>
</evidence>
<evidence type="ECO:0000256" key="4">
    <source>
        <dbReference type="ARBA" id="ARBA00022679"/>
    </source>
</evidence>
<comment type="similarity">
    <text evidence="1">Belongs to the N(4)/N(6)-methyltransferase family.</text>
</comment>
<accession>A0ABT5EIE9</accession>
<keyword evidence="3 11" id="KW-0489">Methyltransferase</keyword>
<evidence type="ECO:0000256" key="1">
    <source>
        <dbReference type="ARBA" id="ARBA00006594"/>
    </source>
</evidence>
<evidence type="ECO:0000259" key="10">
    <source>
        <dbReference type="Pfam" id="PF12161"/>
    </source>
</evidence>
<feature type="domain" description="N6 adenine-specific DNA methyltransferase N-terminal" evidence="10">
    <location>
        <begin position="126"/>
        <end position="262"/>
    </location>
</feature>
<dbReference type="Proteomes" id="UP001221411">
    <property type="component" value="Unassembled WGS sequence"/>
</dbReference>
<dbReference type="PROSITE" id="PS00092">
    <property type="entry name" value="N6_MTASE"/>
    <property type="match status" value="1"/>
</dbReference>
<evidence type="ECO:0000313" key="11">
    <source>
        <dbReference type="EMBL" id="MDC0740958.1"/>
    </source>
</evidence>
<keyword evidence="5" id="KW-0949">S-adenosyl-L-methionine</keyword>
<dbReference type="GO" id="GO:0032259">
    <property type="term" value="P:methylation"/>
    <property type="evidence" value="ECO:0007669"/>
    <property type="project" value="UniProtKB-KW"/>
</dbReference>
<comment type="catalytic activity">
    <reaction evidence="7">
        <text>a 2'-deoxyadenosine in DNA + S-adenosyl-L-methionine = an N(6)-methyl-2'-deoxyadenosine in DNA + S-adenosyl-L-homocysteine + H(+)</text>
        <dbReference type="Rhea" id="RHEA:15197"/>
        <dbReference type="Rhea" id="RHEA-COMP:12418"/>
        <dbReference type="Rhea" id="RHEA-COMP:12419"/>
        <dbReference type="ChEBI" id="CHEBI:15378"/>
        <dbReference type="ChEBI" id="CHEBI:57856"/>
        <dbReference type="ChEBI" id="CHEBI:59789"/>
        <dbReference type="ChEBI" id="CHEBI:90615"/>
        <dbReference type="ChEBI" id="CHEBI:90616"/>
        <dbReference type="EC" id="2.1.1.72"/>
    </reaction>
</comment>
<feature type="domain" description="SAP" evidence="8">
    <location>
        <begin position="55"/>
        <end position="85"/>
    </location>
</feature>
<evidence type="ECO:0000256" key="6">
    <source>
        <dbReference type="ARBA" id="ARBA00022747"/>
    </source>
</evidence>
<proteinExistence type="inferred from homology"/>
<organism evidence="11 12">
    <name type="scientific">Polyangium mundeleinium</name>
    <dbReference type="NCBI Taxonomy" id="2995306"/>
    <lineage>
        <taxon>Bacteria</taxon>
        <taxon>Pseudomonadati</taxon>
        <taxon>Myxococcota</taxon>
        <taxon>Polyangia</taxon>
        <taxon>Polyangiales</taxon>
        <taxon>Polyangiaceae</taxon>
        <taxon>Polyangium</taxon>
    </lineage>
</organism>
<dbReference type="InterPro" id="IPR029063">
    <property type="entry name" value="SAM-dependent_MTases_sf"/>
</dbReference>
<keyword evidence="6" id="KW-0680">Restriction system</keyword>
<dbReference type="Pfam" id="PF12161">
    <property type="entry name" value="HsdM_N"/>
    <property type="match status" value="1"/>
</dbReference>
<evidence type="ECO:0000259" key="8">
    <source>
        <dbReference type="Pfam" id="PF02037"/>
    </source>
</evidence>
<dbReference type="SUPFAM" id="SSF53335">
    <property type="entry name" value="S-adenosyl-L-methionine-dependent methyltransferases"/>
    <property type="match status" value="1"/>
</dbReference>
<dbReference type="PANTHER" id="PTHR42933">
    <property type="entry name" value="SLR6095 PROTEIN"/>
    <property type="match status" value="1"/>
</dbReference>
<gene>
    <name evidence="11" type="ORF">POL67_06340</name>
</gene>
<dbReference type="Pfam" id="PF02037">
    <property type="entry name" value="SAP"/>
    <property type="match status" value="1"/>
</dbReference>
<dbReference type="EMBL" id="JAQNDO010000001">
    <property type="protein sequence ID" value="MDC0740958.1"/>
    <property type="molecule type" value="Genomic_DNA"/>
</dbReference>
<comment type="caution">
    <text evidence="11">The sequence shown here is derived from an EMBL/GenBank/DDBJ whole genome shotgun (WGS) entry which is preliminary data.</text>
</comment>
<dbReference type="InterPro" id="IPR003356">
    <property type="entry name" value="DNA_methylase_A-5"/>
</dbReference>
<evidence type="ECO:0000259" key="9">
    <source>
        <dbReference type="Pfam" id="PF02384"/>
    </source>
</evidence>
<dbReference type="InterPro" id="IPR002052">
    <property type="entry name" value="DNA_methylase_N6_adenine_CS"/>
</dbReference>
<name>A0ABT5EIE9_9BACT</name>
<keyword evidence="4" id="KW-0808">Transferase</keyword>
<protein>
    <recommendedName>
        <fullName evidence="2">site-specific DNA-methyltransferase (adenine-specific)</fullName>
        <ecNumber evidence="2">2.1.1.72</ecNumber>
    </recommendedName>
</protein>
<dbReference type="PRINTS" id="PR00507">
    <property type="entry name" value="N12N6MTFRASE"/>
</dbReference>
<dbReference type="Gene3D" id="3.40.50.150">
    <property type="entry name" value="Vaccinia Virus protein VP39"/>
    <property type="match status" value="1"/>
</dbReference>
<reference evidence="11 12" key="1">
    <citation type="submission" date="2022-11" db="EMBL/GenBank/DDBJ databases">
        <title>Minimal conservation of predation-associated metabolite biosynthetic gene clusters underscores biosynthetic potential of Myxococcota including descriptions for ten novel species: Archangium lansinium sp. nov., Myxococcus landrumus sp. nov., Nannocystis bai.</title>
        <authorList>
            <person name="Ahearne A."/>
            <person name="Stevens C."/>
            <person name="Dowd S."/>
        </authorList>
    </citation>
    <scope>NUCLEOTIDE SEQUENCE [LARGE SCALE GENOMIC DNA]</scope>
    <source>
        <strain evidence="11 12">RJM3</strain>
    </source>
</reference>
<dbReference type="GO" id="GO:0008168">
    <property type="term" value="F:methyltransferase activity"/>
    <property type="evidence" value="ECO:0007669"/>
    <property type="project" value="UniProtKB-KW"/>
</dbReference>
<dbReference type="InterPro" id="IPR003034">
    <property type="entry name" value="SAP_dom"/>
</dbReference>
<evidence type="ECO:0000256" key="7">
    <source>
        <dbReference type="ARBA" id="ARBA00047942"/>
    </source>
</evidence>
<dbReference type="EC" id="2.1.1.72" evidence="2"/>
<evidence type="ECO:0000256" key="3">
    <source>
        <dbReference type="ARBA" id="ARBA00022603"/>
    </source>
</evidence>
<evidence type="ECO:0000256" key="2">
    <source>
        <dbReference type="ARBA" id="ARBA00011900"/>
    </source>
</evidence>
<dbReference type="Pfam" id="PF02384">
    <property type="entry name" value="N6_Mtase"/>
    <property type="match status" value="1"/>
</dbReference>
<dbReference type="InterPro" id="IPR051537">
    <property type="entry name" value="DNA_Adenine_Mtase"/>
</dbReference>
<dbReference type="PANTHER" id="PTHR42933:SF3">
    <property type="entry name" value="TYPE I RESTRICTION ENZYME MJAVIII METHYLASE SUBUNIT"/>
    <property type="match status" value="1"/>
</dbReference>
<feature type="domain" description="DNA methylase adenine-specific" evidence="9">
    <location>
        <begin position="288"/>
        <end position="603"/>
    </location>
</feature>
<dbReference type="InterPro" id="IPR022749">
    <property type="entry name" value="D12N6_MeTrfase_N"/>
</dbReference>
<evidence type="ECO:0000256" key="5">
    <source>
        <dbReference type="ARBA" id="ARBA00022691"/>
    </source>
</evidence>
<keyword evidence="12" id="KW-1185">Reference proteome</keyword>